<dbReference type="AlphaFoldDB" id="A0A846RNG0"/>
<dbReference type="EMBL" id="JAATJN010000001">
    <property type="protein sequence ID" value="NJC55259.1"/>
    <property type="molecule type" value="Genomic_DNA"/>
</dbReference>
<comment type="caution">
    <text evidence="2">The sequence shown here is derived from an EMBL/GenBank/DDBJ whole genome shotgun (WGS) entry which is preliminary data.</text>
</comment>
<name>A0A846RNG0_9MICO</name>
<accession>A0A846RNG0</accession>
<feature type="region of interest" description="Disordered" evidence="1">
    <location>
        <begin position="1"/>
        <end position="26"/>
    </location>
</feature>
<evidence type="ECO:0000313" key="2">
    <source>
        <dbReference type="EMBL" id="NJC55259.1"/>
    </source>
</evidence>
<dbReference type="RefSeq" id="WP_280712824.1">
    <property type="nucleotide sequence ID" value="NZ_BAAAPQ010000026.1"/>
</dbReference>
<proteinExistence type="predicted"/>
<evidence type="ECO:0000313" key="3">
    <source>
        <dbReference type="Proteomes" id="UP000576792"/>
    </source>
</evidence>
<dbReference type="Proteomes" id="UP000576792">
    <property type="component" value="Unassembled WGS sequence"/>
</dbReference>
<keyword evidence="3" id="KW-1185">Reference proteome</keyword>
<evidence type="ECO:0000256" key="1">
    <source>
        <dbReference type="SAM" id="MobiDB-lite"/>
    </source>
</evidence>
<organism evidence="2 3">
    <name type="scientific">Brevibacterium marinum</name>
    <dbReference type="NCBI Taxonomy" id="418643"/>
    <lineage>
        <taxon>Bacteria</taxon>
        <taxon>Bacillati</taxon>
        <taxon>Actinomycetota</taxon>
        <taxon>Actinomycetes</taxon>
        <taxon>Micrococcales</taxon>
        <taxon>Brevibacteriaceae</taxon>
        <taxon>Brevibacterium</taxon>
    </lineage>
</organism>
<protein>
    <submittedName>
        <fullName evidence="2">Uncharacterized protein</fullName>
    </submittedName>
</protein>
<gene>
    <name evidence="2" type="ORF">BKA07_000294</name>
</gene>
<sequence length="43" mass="4921">MTTHDLLPAQAEPVFTKSVSSHDAPTCAHMKHNSTIHYRKMYH</sequence>
<reference evidence="2 3" key="1">
    <citation type="submission" date="2020-03" db="EMBL/GenBank/DDBJ databases">
        <title>Sequencing the genomes of 1000 actinobacteria strains.</title>
        <authorList>
            <person name="Klenk H.-P."/>
        </authorList>
    </citation>
    <scope>NUCLEOTIDE SEQUENCE [LARGE SCALE GENOMIC DNA]</scope>
    <source>
        <strain evidence="2 3">DSM 18964</strain>
    </source>
</reference>